<dbReference type="Gene3D" id="2.30.30.40">
    <property type="entry name" value="SH3 Domains"/>
    <property type="match status" value="1"/>
</dbReference>
<dbReference type="OrthoDB" id="65789at2759"/>
<protein>
    <submittedName>
        <fullName evidence="1">Uncharacterized protein</fullName>
    </submittedName>
</protein>
<name>A0A9N9XI23_DIABA</name>
<dbReference type="Proteomes" id="UP001153709">
    <property type="component" value="Chromosome 9"/>
</dbReference>
<dbReference type="InterPro" id="IPR050716">
    <property type="entry name" value="MAGUK"/>
</dbReference>
<dbReference type="EMBL" id="OU898284">
    <property type="protein sequence ID" value="CAG9840260.1"/>
    <property type="molecule type" value="Genomic_DNA"/>
</dbReference>
<dbReference type="PANTHER" id="PTHR23122">
    <property type="entry name" value="MEMBRANE-ASSOCIATED GUANYLATE KINASE MAGUK"/>
    <property type="match status" value="1"/>
</dbReference>
<accession>A0A9N9XI23</accession>
<organism evidence="1 2">
    <name type="scientific">Diabrotica balteata</name>
    <name type="common">Banded cucumber beetle</name>
    <dbReference type="NCBI Taxonomy" id="107213"/>
    <lineage>
        <taxon>Eukaryota</taxon>
        <taxon>Metazoa</taxon>
        <taxon>Ecdysozoa</taxon>
        <taxon>Arthropoda</taxon>
        <taxon>Hexapoda</taxon>
        <taxon>Insecta</taxon>
        <taxon>Pterygota</taxon>
        <taxon>Neoptera</taxon>
        <taxon>Endopterygota</taxon>
        <taxon>Coleoptera</taxon>
        <taxon>Polyphaga</taxon>
        <taxon>Cucujiformia</taxon>
        <taxon>Chrysomeloidea</taxon>
        <taxon>Chrysomelidae</taxon>
        <taxon>Galerucinae</taxon>
        <taxon>Diabroticina</taxon>
        <taxon>Diabroticites</taxon>
        <taxon>Diabrotica</taxon>
    </lineage>
</organism>
<sequence>MMLPSNNIDIGRDMVHEIEVDISVIPKPESTEGRDLLKKVQIRCSLSWNIDARELGNLLNSPEINTLIDCHDDIAKIYENTKPEKNNLPKLFPNGITGQEYRIMGVRQKPGELLGLTVQVDENGNFTTVRIIEGVMIKKHDKQYVTCRRHYLEVNGTPVATPEDLQTGIAKTKDHLTLKVHSNTGNGKVTHSNIVMANGITKKLTCYMRAPYEYIPQEDTLLPCKAIDLPFDRGDILQIVDQRDPNWWQAKQAGNDPSYTVGESIPADCYQ</sequence>
<evidence type="ECO:0000313" key="1">
    <source>
        <dbReference type="EMBL" id="CAG9840260.1"/>
    </source>
</evidence>
<evidence type="ECO:0000313" key="2">
    <source>
        <dbReference type="Proteomes" id="UP001153709"/>
    </source>
</evidence>
<dbReference type="AlphaFoldDB" id="A0A9N9XI23"/>
<dbReference type="InterPro" id="IPR036028">
    <property type="entry name" value="SH3-like_dom_sf"/>
</dbReference>
<dbReference type="SUPFAM" id="SSF50044">
    <property type="entry name" value="SH3-domain"/>
    <property type="match status" value="1"/>
</dbReference>
<reference evidence="1" key="1">
    <citation type="submission" date="2022-01" db="EMBL/GenBank/DDBJ databases">
        <authorList>
            <person name="King R."/>
        </authorList>
    </citation>
    <scope>NUCLEOTIDE SEQUENCE</scope>
</reference>
<proteinExistence type="predicted"/>
<keyword evidence="2" id="KW-1185">Reference proteome</keyword>
<gene>
    <name evidence="1" type="ORF">DIABBA_LOCUS12917</name>
</gene>